<dbReference type="InterPro" id="IPR005111">
    <property type="entry name" value="MoeA_C_domain_IV"/>
</dbReference>
<reference evidence="8 9" key="1">
    <citation type="journal article" date="2015" name="Int. J. Syst. Evol. Microbiol.">
        <title>Gemmobacter intermedius sp. nov., isolated from a white stork (Ciconia ciconia).</title>
        <authorList>
            <person name="Kampfer P."/>
            <person name="Jerzak L."/>
            <person name="Wilharm G."/>
            <person name="Golke J."/>
            <person name="Busse H.J."/>
            <person name="Glaeser S.P."/>
        </authorList>
    </citation>
    <scope>NUCLEOTIDE SEQUENCE [LARGE SCALE GENOMIC DNA]</scope>
    <source>
        <strain evidence="8 9">119/4</strain>
    </source>
</reference>
<dbReference type="GO" id="GO:0061599">
    <property type="term" value="F:molybdopterin molybdotransferase activity"/>
    <property type="evidence" value="ECO:0007669"/>
    <property type="project" value="UniProtKB-UniRule"/>
</dbReference>
<keyword evidence="9" id="KW-1185">Reference proteome</keyword>
<dbReference type="InterPro" id="IPR005110">
    <property type="entry name" value="MoeA_linker/N"/>
</dbReference>
<accession>A0A3S3UE89</accession>
<proteinExistence type="inferred from homology"/>
<evidence type="ECO:0000256" key="6">
    <source>
        <dbReference type="RuleBase" id="RU365090"/>
    </source>
</evidence>
<feature type="domain" description="MoaB/Mog" evidence="7">
    <location>
        <begin position="357"/>
        <end position="495"/>
    </location>
</feature>
<dbReference type="Gene3D" id="2.170.190.11">
    <property type="entry name" value="Molybdopterin biosynthesis moea protein, domain 3"/>
    <property type="match status" value="1"/>
</dbReference>
<evidence type="ECO:0000313" key="8">
    <source>
        <dbReference type="EMBL" id="RWY39930.1"/>
    </source>
</evidence>
<keyword evidence="6" id="KW-0808">Transferase</keyword>
<sequence>MRVFGITGRKNAGKTTLTEKLVAEFTARGYRVSTVKHAHHATDVDQPGRDSHRHREAGAVEVVLASSSRWALMHELRGDTPPELSDHLQVMSRVDLVLVEGYKLAPHPKLEIWRAANGADLLAPDHPTIELLASDQGDGGTGLPVLDPNDIKGIADYIERRTGLTDLKKRGSSMPEGVRWTPVDEVFEALKSAIRPIEGAERLPLSEAPGRVLAEDAIARRSHPPAANSAVDGYGYAFETVDFSKGPLPLAEGRAAAGEPYPGEVPPGHLLRILTGAHLPKGVDTVVLQEHVTLTEAGLSVSKPQRKKGANCRRAGEDMSAGDLALKAGSVLRAPDLGLAAALGIAHVMVRPRLRVGVLSTGSEIIAHDLAADFPLQTPDANRPMLLAELQRLGFEAVDLGIVGDDRAAIRAALTAATERCDAVLTSGGASQGDEDHTAALLREEADLQVWRVAVKPGRPLALAHWQGMPVFGLPGNPVAALVTALIFAVPALYQRAGAGWRRPQGFLVPAGFARVKQAGRREYLRARLTEEGVAEAFVSEGSGRVSGLSWAEGLIELPDAFCDIRPGDPVRFLPWQGFGP</sequence>
<dbReference type="SUPFAM" id="SSF52540">
    <property type="entry name" value="P-loop containing nucleoside triphosphate hydrolases"/>
    <property type="match status" value="1"/>
</dbReference>
<evidence type="ECO:0000313" key="9">
    <source>
        <dbReference type="Proteomes" id="UP000287168"/>
    </source>
</evidence>
<dbReference type="GO" id="GO:0005829">
    <property type="term" value="C:cytosol"/>
    <property type="evidence" value="ECO:0007669"/>
    <property type="project" value="TreeGrafter"/>
</dbReference>
<evidence type="ECO:0000256" key="2">
    <source>
        <dbReference type="ARBA" id="ARBA00005046"/>
    </source>
</evidence>
<dbReference type="InterPro" id="IPR004435">
    <property type="entry name" value="MobB_dom"/>
</dbReference>
<dbReference type="GO" id="GO:0006777">
    <property type="term" value="P:Mo-molybdopterin cofactor biosynthetic process"/>
    <property type="evidence" value="ECO:0007669"/>
    <property type="project" value="UniProtKB-UniRule"/>
</dbReference>
<dbReference type="Gene3D" id="3.40.980.10">
    <property type="entry name" value="MoaB/Mog-like domain"/>
    <property type="match status" value="1"/>
</dbReference>
<dbReference type="PROSITE" id="PS01079">
    <property type="entry name" value="MOCF_BIOSYNTHESIS_2"/>
    <property type="match status" value="1"/>
</dbReference>
<dbReference type="PANTHER" id="PTHR10192">
    <property type="entry name" value="MOLYBDOPTERIN BIOSYNTHESIS PROTEIN"/>
    <property type="match status" value="1"/>
</dbReference>
<dbReference type="UniPathway" id="UPA00344"/>
<dbReference type="InterPro" id="IPR027417">
    <property type="entry name" value="P-loop_NTPase"/>
</dbReference>
<dbReference type="InterPro" id="IPR036688">
    <property type="entry name" value="MoeA_C_domain_IV_sf"/>
</dbReference>
<dbReference type="EMBL" id="SBLC01000019">
    <property type="protein sequence ID" value="RWY39930.1"/>
    <property type="molecule type" value="Genomic_DNA"/>
</dbReference>
<dbReference type="SUPFAM" id="SSF63882">
    <property type="entry name" value="MoeA N-terminal region -like"/>
    <property type="match status" value="1"/>
</dbReference>
<comment type="cofactor">
    <cofactor evidence="6">
        <name>Mg(2+)</name>
        <dbReference type="ChEBI" id="CHEBI:18420"/>
    </cofactor>
</comment>
<dbReference type="SMART" id="SM00852">
    <property type="entry name" value="MoCF_biosynth"/>
    <property type="match status" value="1"/>
</dbReference>
<dbReference type="InterPro" id="IPR036135">
    <property type="entry name" value="MoeA_linker/N_sf"/>
</dbReference>
<dbReference type="AlphaFoldDB" id="A0A3S3UE89"/>
<dbReference type="InterPro" id="IPR036425">
    <property type="entry name" value="MoaB/Mog-like_dom_sf"/>
</dbReference>
<dbReference type="NCBIfam" id="TIGR00176">
    <property type="entry name" value="mobB"/>
    <property type="match status" value="1"/>
</dbReference>
<dbReference type="Pfam" id="PF00994">
    <property type="entry name" value="MoCF_biosynth"/>
    <property type="match status" value="1"/>
</dbReference>
<dbReference type="GO" id="GO:0046872">
    <property type="term" value="F:metal ion binding"/>
    <property type="evidence" value="ECO:0007669"/>
    <property type="project" value="UniProtKB-UniRule"/>
</dbReference>
<organism evidence="8 9">
    <name type="scientific">Falsigemmobacter intermedius</name>
    <dbReference type="NCBI Taxonomy" id="1553448"/>
    <lineage>
        <taxon>Bacteria</taxon>
        <taxon>Pseudomonadati</taxon>
        <taxon>Pseudomonadota</taxon>
        <taxon>Alphaproteobacteria</taxon>
        <taxon>Rhodobacterales</taxon>
        <taxon>Paracoccaceae</taxon>
        <taxon>Falsigemmobacter</taxon>
    </lineage>
</organism>
<dbReference type="Pfam" id="PF03454">
    <property type="entry name" value="MoeA_C"/>
    <property type="match status" value="1"/>
</dbReference>
<evidence type="ECO:0000256" key="4">
    <source>
        <dbReference type="ARBA" id="ARBA00023150"/>
    </source>
</evidence>
<dbReference type="EC" id="2.10.1.1" evidence="6"/>
<dbReference type="InterPro" id="IPR038987">
    <property type="entry name" value="MoeA-like"/>
</dbReference>
<comment type="pathway">
    <text evidence="2 6">Cofactor biosynthesis; molybdopterin biosynthesis.</text>
</comment>
<dbReference type="Gene3D" id="2.40.340.10">
    <property type="entry name" value="MoeA, C-terminal, domain IV"/>
    <property type="match status" value="1"/>
</dbReference>
<dbReference type="OrthoDB" id="9804758at2"/>
<gene>
    <name evidence="8" type="primary">mobB</name>
    <name evidence="8" type="ORF">EP867_13200</name>
</gene>
<comment type="catalytic activity">
    <reaction evidence="5">
        <text>adenylyl-molybdopterin + molybdate = Mo-molybdopterin + AMP + H(+)</text>
        <dbReference type="Rhea" id="RHEA:35047"/>
        <dbReference type="ChEBI" id="CHEBI:15378"/>
        <dbReference type="ChEBI" id="CHEBI:36264"/>
        <dbReference type="ChEBI" id="CHEBI:62727"/>
        <dbReference type="ChEBI" id="CHEBI:71302"/>
        <dbReference type="ChEBI" id="CHEBI:456215"/>
        <dbReference type="EC" id="2.10.1.1"/>
    </reaction>
</comment>
<dbReference type="Gene3D" id="3.90.105.10">
    <property type="entry name" value="Molybdopterin biosynthesis moea protein, domain 2"/>
    <property type="match status" value="1"/>
</dbReference>
<comment type="similarity">
    <text evidence="3 6">Belongs to the MoeA family.</text>
</comment>
<name>A0A3S3UE89_9RHOB</name>
<dbReference type="NCBIfam" id="TIGR00177">
    <property type="entry name" value="molyb_syn"/>
    <property type="match status" value="1"/>
</dbReference>
<evidence type="ECO:0000259" key="7">
    <source>
        <dbReference type="SMART" id="SM00852"/>
    </source>
</evidence>
<keyword evidence="6" id="KW-0479">Metal-binding</keyword>
<keyword evidence="6" id="KW-0460">Magnesium</keyword>
<evidence type="ECO:0000256" key="1">
    <source>
        <dbReference type="ARBA" id="ARBA00002901"/>
    </source>
</evidence>
<keyword evidence="6" id="KW-0500">Molybdenum</keyword>
<dbReference type="Proteomes" id="UP000287168">
    <property type="component" value="Unassembled WGS sequence"/>
</dbReference>
<dbReference type="PANTHER" id="PTHR10192:SF5">
    <property type="entry name" value="GEPHYRIN"/>
    <property type="match status" value="1"/>
</dbReference>
<comment type="function">
    <text evidence="1 6">Catalyzes the insertion of molybdate into adenylated molybdopterin with the concomitant release of AMP.</text>
</comment>
<keyword evidence="4 6" id="KW-0501">Molybdenum cofactor biosynthesis</keyword>
<dbReference type="SUPFAM" id="SSF53218">
    <property type="entry name" value="Molybdenum cofactor biosynthesis proteins"/>
    <property type="match status" value="1"/>
</dbReference>
<dbReference type="GO" id="GO:0005525">
    <property type="term" value="F:GTP binding"/>
    <property type="evidence" value="ECO:0007669"/>
    <property type="project" value="InterPro"/>
</dbReference>
<dbReference type="SUPFAM" id="SSF63867">
    <property type="entry name" value="MoeA C-terminal domain-like"/>
    <property type="match status" value="1"/>
</dbReference>
<dbReference type="CDD" id="cd03116">
    <property type="entry name" value="MobB"/>
    <property type="match status" value="1"/>
</dbReference>
<dbReference type="Gene3D" id="3.40.50.300">
    <property type="entry name" value="P-loop containing nucleotide triphosphate hydrolases"/>
    <property type="match status" value="1"/>
</dbReference>
<evidence type="ECO:0000256" key="5">
    <source>
        <dbReference type="ARBA" id="ARBA00047317"/>
    </source>
</evidence>
<comment type="caution">
    <text evidence="8">The sequence shown here is derived from an EMBL/GenBank/DDBJ whole genome shotgun (WGS) entry which is preliminary data.</text>
</comment>
<dbReference type="Pfam" id="PF03453">
    <property type="entry name" value="MoeA_N"/>
    <property type="match status" value="1"/>
</dbReference>
<dbReference type="RefSeq" id="WP_128489957.1">
    <property type="nucleotide sequence ID" value="NZ_JBHLXB010000025.1"/>
</dbReference>
<dbReference type="InterPro" id="IPR008284">
    <property type="entry name" value="MoCF_biosynth_CS"/>
</dbReference>
<dbReference type="InterPro" id="IPR001453">
    <property type="entry name" value="MoaB/Mog_dom"/>
</dbReference>
<dbReference type="CDD" id="cd00887">
    <property type="entry name" value="MoeA"/>
    <property type="match status" value="1"/>
</dbReference>
<dbReference type="Pfam" id="PF03205">
    <property type="entry name" value="MobB"/>
    <property type="match status" value="1"/>
</dbReference>
<protein>
    <recommendedName>
        <fullName evidence="6">Molybdopterin molybdenumtransferase</fullName>
        <ecNumber evidence="6">2.10.1.1</ecNumber>
    </recommendedName>
</protein>
<evidence type="ECO:0000256" key="3">
    <source>
        <dbReference type="ARBA" id="ARBA00010763"/>
    </source>
</evidence>